<feature type="region of interest" description="Disordered" evidence="7">
    <location>
        <begin position="1"/>
        <end position="21"/>
    </location>
</feature>
<evidence type="ECO:0000256" key="7">
    <source>
        <dbReference type="SAM" id="MobiDB-lite"/>
    </source>
</evidence>
<evidence type="ECO:0000313" key="9">
    <source>
        <dbReference type="Proteomes" id="UP001595756"/>
    </source>
</evidence>
<keyword evidence="3 6" id="KW-0540">Nuclease</keyword>
<dbReference type="Gene3D" id="1.10.287.1040">
    <property type="entry name" value="Exonuclease VII, small subunit"/>
    <property type="match status" value="1"/>
</dbReference>
<comment type="subcellular location">
    <subcellularLocation>
        <location evidence="6">Cytoplasm</location>
    </subcellularLocation>
</comment>
<dbReference type="NCBIfam" id="TIGR01280">
    <property type="entry name" value="xseB"/>
    <property type="match status" value="1"/>
</dbReference>
<evidence type="ECO:0000256" key="1">
    <source>
        <dbReference type="ARBA" id="ARBA00009998"/>
    </source>
</evidence>
<comment type="catalytic activity">
    <reaction evidence="6">
        <text>Exonucleolytic cleavage in either 5'- to 3'- or 3'- to 5'-direction to yield nucleoside 5'-phosphates.</text>
        <dbReference type="EC" id="3.1.11.6"/>
    </reaction>
</comment>
<evidence type="ECO:0000256" key="2">
    <source>
        <dbReference type="ARBA" id="ARBA00022490"/>
    </source>
</evidence>
<dbReference type="Pfam" id="PF02609">
    <property type="entry name" value="Exonuc_VII_S"/>
    <property type="match status" value="1"/>
</dbReference>
<name>A0ABV8S2Q6_9BURK</name>
<dbReference type="GO" id="GO:0008855">
    <property type="term" value="F:exodeoxyribonuclease VII activity"/>
    <property type="evidence" value="ECO:0007669"/>
    <property type="project" value="UniProtKB-EC"/>
</dbReference>
<keyword evidence="4 6" id="KW-0378">Hydrolase</keyword>
<keyword evidence="2 6" id="KW-0963">Cytoplasm</keyword>
<dbReference type="PANTHER" id="PTHR34137:SF1">
    <property type="entry name" value="EXODEOXYRIBONUCLEASE 7 SMALL SUBUNIT"/>
    <property type="match status" value="1"/>
</dbReference>
<evidence type="ECO:0000256" key="6">
    <source>
        <dbReference type="HAMAP-Rule" id="MF_00337"/>
    </source>
</evidence>
<evidence type="ECO:0000313" key="8">
    <source>
        <dbReference type="EMBL" id="MFC4299787.1"/>
    </source>
</evidence>
<feature type="compositionally biased region" description="Polar residues" evidence="7">
    <location>
        <begin position="1"/>
        <end position="10"/>
    </location>
</feature>
<dbReference type="RefSeq" id="WP_376814377.1">
    <property type="nucleotide sequence ID" value="NZ_JBHSDY010000011.1"/>
</dbReference>
<keyword evidence="9" id="KW-1185">Reference proteome</keyword>
<comment type="subunit">
    <text evidence="6">Heterooligomer composed of large and small subunits.</text>
</comment>
<keyword evidence="5 6" id="KW-0269">Exonuclease</keyword>
<evidence type="ECO:0000256" key="5">
    <source>
        <dbReference type="ARBA" id="ARBA00022839"/>
    </source>
</evidence>
<comment type="function">
    <text evidence="6">Bidirectionally degrades single-stranded DNA into large acid-insoluble oligonucleotides, which are then degraded further into small acid-soluble oligonucleotides.</text>
</comment>
<dbReference type="NCBIfam" id="NF002141">
    <property type="entry name" value="PRK00977.1-5"/>
    <property type="match status" value="1"/>
</dbReference>
<sequence>MVNDQTSPDTTPRPADPLPQDFETALAELEDLAGRMNDGNLGLDESIALYQRGVALAQVCQRRLETVEQQVQVLQGQLLQPFDDDATARDAT</sequence>
<dbReference type="SUPFAM" id="SSF116842">
    <property type="entry name" value="XseB-like"/>
    <property type="match status" value="1"/>
</dbReference>
<accession>A0ABV8S2Q6</accession>
<organism evidence="8 9">
    <name type="scientific">Castellaniella hirudinis</name>
    <dbReference type="NCBI Taxonomy" id="1144617"/>
    <lineage>
        <taxon>Bacteria</taxon>
        <taxon>Pseudomonadati</taxon>
        <taxon>Pseudomonadota</taxon>
        <taxon>Betaproteobacteria</taxon>
        <taxon>Burkholderiales</taxon>
        <taxon>Alcaligenaceae</taxon>
        <taxon>Castellaniella</taxon>
    </lineage>
</organism>
<dbReference type="EC" id="3.1.11.6" evidence="6"/>
<dbReference type="Proteomes" id="UP001595756">
    <property type="component" value="Unassembled WGS sequence"/>
</dbReference>
<evidence type="ECO:0000256" key="4">
    <source>
        <dbReference type="ARBA" id="ARBA00022801"/>
    </source>
</evidence>
<proteinExistence type="inferred from homology"/>
<gene>
    <name evidence="6" type="primary">xseB</name>
    <name evidence="8" type="ORF">ACFO0J_17230</name>
</gene>
<dbReference type="InterPro" id="IPR003761">
    <property type="entry name" value="Exonuc_VII_S"/>
</dbReference>
<reference evidence="9" key="1">
    <citation type="journal article" date="2019" name="Int. J. Syst. Evol. Microbiol.">
        <title>The Global Catalogue of Microorganisms (GCM) 10K type strain sequencing project: providing services to taxonomists for standard genome sequencing and annotation.</title>
        <authorList>
            <consortium name="The Broad Institute Genomics Platform"/>
            <consortium name="The Broad Institute Genome Sequencing Center for Infectious Disease"/>
            <person name="Wu L."/>
            <person name="Ma J."/>
        </authorList>
    </citation>
    <scope>NUCLEOTIDE SEQUENCE [LARGE SCALE GENOMIC DNA]</scope>
    <source>
        <strain evidence="9">CGMCC 1.19029</strain>
    </source>
</reference>
<comment type="similarity">
    <text evidence="1 6">Belongs to the XseB family.</text>
</comment>
<dbReference type="HAMAP" id="MF_00337">
    <property type="entry name" value="Exonuc_7_S"/>
    <property type="match status" value="1"/>
</dbReference>
<dbReference type="InterPro" id="IPR037004">
    <property type="entry name" value="Exonuc_VII_ssu_sf"/>
</dbReference>
<dbReference type="EMBL" id="JBHSDY010000011">
    <property type="protein sequence ID" value="MFC4299787.1"/>
    <property type="molecule type" value="Genomic_DNA"/>
</dbReference>
<dbReference type="PANTHER" id="PTHR34137">
    <property type="entry name" value="EXODEOXYRIBONUCLEASE 7 SMALL SUBUNIT"/>
    <property type="match status" value="1"/>
</dbReference>
<protein>
    <recommendedName>
        <fullName evidence="6">Exodeoxyribonuclease 7 small subunit</fullName>
        <ecNumber evidence="6">3.1.11.6</ecNumber>
    </recommendedName>
    <alternativeName>
        <fullName evidence="6">Exodeoxyribonuclease VII small subunit</fullName>
        <shortName evidence="6">Exonuclease VII small subunit</shortName>
    </alternativeName>
</protein>
<evidence type="ECO:0000256" key="3">
    <source>
        <dbReference type="ARBA" id="ARBA00022722"/>
    </source>
</evidence>
<comment type="caution">
    <text evidence="8">The sequence shown here is derived from an EMBL/GenBank/DDBJ whole genome shotgun (WGS) entry which is preliminary data.</text>
</comment>